<feature type="transmembrane region" description="Helical" evidence="9">
    <location>
        <begin position="304"/>
        <end position="325"/>
    </location>
</feature>
<dbReference type="PANTHER" id="PTHR22914:SF45">
    <property type="entry name" value="CHITIN SYNTHASE"/>
    <property type="match status" value="1"/>
</dbReference>
<dbReference type="GO" id="GO:0030428">
    <property type="term" value="C:cell septum"/>
    <property type="evidence" value="ECO:0007669"/>
    <property type="project" value="TreeGrafter"/>
</dbReference>
<evidence type="ECO:0000256" key="5">
    <source>
        <dbReference type="ARBA" id="ARBA00022989"/>
    </source>
</evidence>
<dbReference type="InterPro" id="IPR004835">
    <property type="entry name" value="Chitin_synth"/>
</dbReference>
<comment type="catalytic activity">
    <reaction evidence="7">
        <text>[(1-&gt;4)-N-acetyl-beta-D-glucosaminyl](n) + UDP-N-acetyl-alpha-D-glucosamine = [(1-&gt;4)-N-acetyl-beta-D-glucosaminyl](n+1) + UDP + H(+)</text>
        <dbReference type="Rhea" id="RHEA:16637"/>
        <dbReference type="Rhea" id="RHEA-COMP:9593"/>
        <dbReference type="Rhea" id="RHEA-COMP:9595"/>
        <dbReference type="ChEBI" id="CHEBI:15378"/>
        <dbReference type="ChEBI" id="CHEBI:17029"/>
        <dbReference type="ChEBI" id="CHEBI:57705"/>
        <dbReference type="ChEBI" id="CHEBI:58223"/>
        <dbReference type="EC" id="2.4.1.16"/>
    </reaction>
</comment>
<feature type="transmembrane region" description="Helical" evidence="9">
    <location>
        <begin position="332"/>
        <end position="355"/>
    </location>
</feature>
<reference evidence="11" key="1">
    <citation type="submission" date="2021-01" db="EMBL/GenBank/DDBJ databases">
        <authorList>
            <person name="Kaushik A."/>
        </authorList>
    </citation>
    <scope>NUCLEOTIDE SEQUENCE</scope>
    <source>
        <strain evidence="11">AG2-2IIIB</strain>
    </source>
</reference>
<dbReference type="EMBL" id="CAJMWT010002127">
    <property type="protein sequence ID" value="CAE6433588.1"/>
    <property type="molecule type" value="Genomic_DNA"/>
</dbReference>
<evidence type="ECO:0000259" key="10">
    <source>
        <dbReference type="PROSITE" id="PS51998"/>
    </source>
</evidence>
<feature type="transmembrane region" description="Helical" evidence="9">
    <location>
        <begin position="277"/>
        <end position="298"/>
    </location>
</feature>
<keyword evidence="4 9" id="KW-0812">Transmembrane</keyword>
<dbReference type="InterPro" id="IPR029044">
    <property type="entry name" value="Nucleotide-diphossugar_trans"/>
</dbReference>
<protein>
    <recommendedName>
        <fullName evidence="2">chitin synthase</fullName>
        <ecNumber evidence="2">2.4.1.16</ecNumber>
    </recommendedName>
</protein>
<keyword evidence="5 9" id="KW-1133">Transmembrane helix</keyword>
<dbReference type="PROSITE" id="PS51998">
    <property type="entry name" value="DEK_C"/>
    <property type="match status" value="1"/>
</dbReference>
<proteinExistence type="predicted"/>
<evidence type="ECO:0000256" key="6">
    <source>
        <dbReference type="ARBA" id="ARBA00023136"/>
    </source>
</evidence>
<dbReference type="InterPro" id="IPR014876">
    <property type="entry name" value="DEK_C"/>
</dbReference>
<dbReference type="GO" id="GO:0006031">
    <property type="term" value="P:chitin biosynthetic process"/>
    <property type="evidence" value="ECO:0007669"/>
    <property type="project" value="TreeGrafter"/>
</dbReference>
<keyword evidence="6 9" id="KW-0472">Membrane</keyword>
<dbReference type="GO" id="GO:0071944">
    <property type="term" value="C:cell periphery"/>
    <property type="evidence" value="ECO:0007669"/>
    <property type="project" value="TreeGrafter"/>
</dbReference>
<dbReference type="AlphaFoldDB" id="A0A8H2XRY5"/>
<dbReference type="SUPFAM" id="SSF109715">
    <property type="entry name" value="DEK C-terminal domain"/>
    <property type="match status" value="1"/>
</dbReference>
<accession>A0A8H2XRY5</accession>
<feature type="region of interest" description="Disordered" evidence="8">
    <location>
        <begin position="441"/>
        <end position="475"/>
    </location>
</feature>
<dbReference type="SUPFAM" id="SSF53448">
    <property type="entry name" value="Nucleotide-diphospho-sugar transferases"/>
    <property type="match status" value="1"/>
</dbReference>
<evidence type="ECO:0000313" key="11">
    <source>
        <dbReference type="EMBL" id="CAE6433588.1"/>
    </source>
</evidence>
<dbReference type="EC" id="2.4.1.16" evidence="2"/>
<feature type="compositionally biased region" description="Gly residues" evidence="8">
    <location>
        <begin position="463"/>
        <end position="472"/>
    </location>
</feature>
<keyword evidence="3" id="KW-0328">Glycosyltransferase</keyword>
<comment type="caution">
    <text evidence="11">The sequence shown here is derived from an EMBL/GenBank/DDBJ whole genome shotgun (WGS) entry which is preliminary data.</text>
</comment>
<evidence type="ECO:0000256" key="7">
    <source>
        <dbReference type="ARBA" id="ARBA00048014"/>
    </source>
</evidence>
<dbReference type="GO" id="GO:0031505">
    <property type="term" value="P:fungal-type cell wall organization"/>
    <property type="evidence" value="ECO:0007669"/>
    <property type="project" value="TreeGrafter"/>
</dbReference>
<evidence type="ECO:0000256" key="8">
    <source>
        <dbReference type="SAM" id="MobiDB-lite"/>
    </source>
</evidence>
<keyword evidence="3" id="KW-0808">Transferase</keyword>
<evidence type="ECO:0000256" key="2">
    <source>
        <dbReference type="ARBA" id="ARBA00012543"/>
    </source>
</evidence>
<dbReference type="GO" id="GO:0004100">
    <property type="term" value="F:chitin synthase activity"/>
    <property type="evidence" value="ECO:0007669"/>
    <property type="project" value="UniProtKB-EC"/>
</dbReference>
<gene>
    <name evidence="11" type="ORF">RDB_LOCUS66907</name>
</gene>
<sequence length="562" mass="63956">MGKVWSGLYECEGHVVPYIVVAKVGKPTERSRPGNRGKRDSQMILMHFLNKVHFNSPMNPLELELFHQIKNVIGVNPTFYEYVLMVDADTTVEPLSLNRLVSAMIHDKKLLGVCGETSISNAKQSIITMMQVYEYFISHHLAKAFESLFGSVTCLPGCFTMYRLRSPDTHKPLFIAQPIIDDYSENRVDTLHMKNLLHLGEDRYLTTLLLKHFSNYKTQFVRDAHAHTVVPDEWSVLLSQRRRWINSTIHNLAELVFLDRLCGFCCFSMRFIVFMDLFSTITQPVTVAYIIYLVYLVAGEGKPLPTLALIMLGVIYGLQALVFIFRRKWDMIGWMIFYILAIPAFSFLLPLYSFWKMDDFSWGSTRLVVGEGNKKMIVHDEGKFDPRSIPLKTWTDYENELWDKESNHSIGSWVPPSKKEIPWDAQTQSMYGRETLYDQPASRAYSPAPSQGGMYMPAHHGNSGSGGRGTPVGGRQYAQTTMSRPATNYLDMPAHMFSGDGPSDAEIERAIQEILASADMSQVTKRTVRTQLESAFGVNLTSRKDFINSVIEREVAARMSQD</sequence>
<evidence type="ECO:0000256" key="3">
    <source>
        <dbReference type="ARBA" id="ARBA00022676"/>
    </source>
</evidence>
<dbReference type="Pfam" id="PF03142">
    <property type="entry name" value="Chitin_synth_2"/>
    <property type="match status" value="1"/>
</dbReference>
<dbReference type="Proteomes" id="UP000663843">
    <property type="component" value="Unassembled WGS sequence"/>
</dbReference>
<dbReference type="Gene3D" id="3.90.550.10">
    <property type="entry name" value="Spore Coat Polysaccharide Biosynthesis Protein SpsA, Chain A"/>
    <property type="match status" value="1"/>
</dbReference>
<dbReference type="Pfam" id="PF08766">
    <property type="entry name" value="DEK_C"/>
    <property type="match status" value="1"/>
</dbReference>
<evidence type="ECO:0000256" key="4">
    <source>
        <dbReference type="ARBA" id="ARBA00022692"/>
    </source>
</evidence>
<evidence type="ECO:0000256" key="1">
    <source>
        <dbReference type="ARBA" id="ARBA00004141"/>
    </source>
</evidence>
<comment type="subcellular location">
    <subcellularLocation>
        <location evidence="1">Membrane</location>
        <topology evidence="1">Multi-pass membrane protein</topology>
    </subcellularLocation>
</comment>
<feature type="domain" description="DEK-C" evidence="10">
    <location>
        <begin position="501"/>
        <end position="556"/>
    </location>
</feature>
<evidence type="ECO:0000313" key="12">
    <source>
        <dbReference type="Proteomes" id="UP000663843"/>
    </source>
</evidence>
<organism evidence="11 12">
    <name type="scientific">Rhizoctonia solani</name>
    <dbReference type="NCBI Taxonomy" id="456999"/>
    <lineage>
        <taxon>Eukaryota</taxon>
        <taxon>Fungi</taxon>
        <taxon>Dikarya</taxon>
        <taxon>Basidiomycota</taxon>
        <taxon>Agaricomycotina</taxon>
        <taxon>Agaricomycetes</taxon>
        <taxon>Cantharellales</taxon>
        <taxon>Ceratobasidiaceae</taxon>
        <taxon>Rhizoctonia</taxon>
    </lineage>
</organism>
<dbReference type="GO" id="GO:0016020">
    <property type="term" value="C:membrane"/>
    <property type="evidence" value="ECO:0007669"/>
    <property type="project" value="UniProtKB-SubCell"/>
</dbReference>
<dbReference type="Gene3D" id="1.10.10.60">
    <property type="entry name" value="Homeodomain-like"/>
    <property type="match status" value="1"/>
</dbReference>
<dbReference type="PANTHER" id="PTHR22914">
    <property type="entry name" value="CHITIN SYNTHASE"/>
    <property type="match status" value="1"/>
</dbReference>
<evidence type="ECO:0000256" key="9">
    <source>
        <dbReference type="SAM" id="Phobius"/>
    </source>
</evidence>
<name>A0A8H2XRY5_9AGAM</name>